<feature type="region of interest" description="Disordered" evidence="1">
    <location>
        <begin position="33"/>
        <end position="79"/>
    </location>
</feature>
<gene>
    <name evidence="2" type="ORF">GCM10009575_080850</name>
</gene>
<sequence length="122" mass="14003">MDLGIVNIATTSTGYQAGGRALNRYRKRQLALRAKLQKKRTKSAKRRLKERSRREQRHVKNTNHIISKTATSRAAASSSRIRFRAASDRSLAGCRRSGVNSCSGSSRVQAQRMRACRLWWWW</sequence>
<evidence type="ECO:0000313" key="2">
    <source>
        <dbReference type="EMBL" id="GAA0953960.1"/>
    </source>
</evidence>
<feature type="compositionally biased region" description="Low complexity" evidence="1">
    <location>
        <begin position="70"/>
        <end position="79"/>
    </location>
</feature>
<evidence type="ECO:0000256" key="1">
    <source>
        <dbReference type="SAM" id="MobiDB-lite"/>
    </source>
</evidence>
<comment type="caution">
    <text evidence="2">The sequence shown here is derived from an EMBL/GenBank/DDBJ whole genome shotgun (WGS) entry which is preliminary data.</text>
</comment>
<reference evidence="2 3" key="1">
    <citation type="journal article" date="2019" name="Int. J. Syst. Evol. Microbiol.">
        <title>The Global Catalogue of Microorganisms (GCM) 10K type strain sequencing project: providing services to taxonomists for standard genome sequencing and annotation.</title>
        <authorList>
            <consortium name="The Broad Institute Genomics Platform"/>
            <consortium name="The Broad Institute Genome Sequencing Center for Infectious Disease"/>
            <person name="Wu L."/>
            <person name="Ma J."/>
        </authorList>
    </citation>
    <scope>NUCLEOTIDE SEQUENCE [LARGE SCALE GENOMIC DNA]</scope>
    <source>
        <strain evidence="2 3">JCM 11444</strain>
    </source>
</reference>
<proteinExistence type="predicted"/>
<dbReference type="EMBL" id="BAAAID010000082">
    <property type="protein sequence ID" value="GAA0953960.1"/>
    <property type="molecule type" value="Genomic_DNA"/>
</dbReference>
<keyword evidence="3" id="KW-1185">Reference proteome</keyword>
<feature type="compositionally biased region" description="Basic residues" evidence="1">
    <location>
        <begin position="33"/>
        <end position="61"/>
    </location>
</feature>
<evidence type="ECO:0000313" key="3">
    <source>
        <dbReference type="Proteomes" id="UP001500418"/>
    </source>
</evidence>
<organism evidence="2 3">
    <name type="scientific">Streptomyces rhizosphaericus</name>
    <dbReference type="NCBI Taxonomy" id="114699"/>
    <lineage>
        <taxon>Bacteria</taxon>
        <taxon>Bacillati</taxon>
        <taxon>Actinomycetota</taxon>
        <taxon>Actinomycetes</taxon>
        <taxon>Kitasatosporales</taxon>
        <taxon>Streptomycetaceae</taxon>
        <taxon>Streptomyces</taxon>
        <taxon>Streptomyces violaceusniger group</taxon>
    </lineage>
</organism>
<dbReference type="Proteomes" id="UP001500418">
    <property type="component" value="Unassembled WGS sequence"/>
</dbReference>
<accession>A0ABN1R9W4</accession>
<name>A0ABN1R9W4_9ACTN</name>
<protein>
    <recommendedName>
        <fullName evidence="4">Transposase IS891/IS1136/IS1341 domain-containing protein</fullName>
    </recommendedName>
</protein>
<evidence type="ECO:0008006" key="4">
    <source>
        <dbReference type="Google" id="ProtNLM"/>
    </source>
</evidence>